<name>A0A2T3A4A2_9PEZI</name>
<proteinExistence type="predicted"/>
<dbReference type="EMBL" id="KZ678475">
    <property type="protein sequence ID" value="PSR82524.1"/>
    <property type="molecule type" value="Genomic_DNA"/>
</dbReference>
<organism evidence="3 4">
    <name type="scientific">Coniella lustricola</name>
    <dbReference type="NCBI Taxonomy" id="2025994"/>
    <lineage>
        <taxon>Eukaryota</taxon>
        <taxon>Fungi</taxon>
        <taxon>Dikarya</taxon>
        <taxon>Ascomycota</taxon>
        <taxon>Pezizomycotina</taxon>
        <taxon>Sordariomycetes</taxon>
        <taxon>Sordariomycetidae</taxon>
        <taxon>Diaporthales</taxon>
        <taxon>Schizoparmaceae</taxon>
        <taxon>Coniella</taxon>
    </lineage>
</organism>
<protein>
    <recommendedName>
        <fullName evidence="5">MARVEL domain-containing protein</fullName>
    </recommendedName>
</protein>
<keyword evidence="2" id="KW-0812">Transmembrane</keyword>
<dbReference type="InParanoid" id="A0A2T3A4A2"/>
<dbReference type="OrthoDB" id="3436860at2759"/>
<keyword evidence="2" id="KW-0472">Membrane</keyword>
<evidence type="ECO:0000256" key="2">
    <source>
        <dbReference type="SAM" id="Phobius"/>
    </source>
</evidence>
<feature type="region of interest" description="Disordered" evidence="1">
    <location>
        <begin position="158"/>
        <end position="185"/>
    </location>
</feature>
<feature type="transmembrane region" description="Helical" evidence="2">
    <location>
        <begin position="85"/>
        <end position="109"/>
    </location>
</feature>
<evidence type="ECO:0000256" key="1">
    <source>
        <dbReference type="SAM" id="MobiDB-lite"/>
    </source>
</evidence>
<evidence type="ECO:0008006" key="5">
    <source>
        <dbReference type="Google" id="ProtNLM"/>
    </source>
</evidence>
<keyword evidence="2" id="KW-1133">Transmembrane helix</keyword>
<sequence>MAQESGLDKMSRIFNWRYKLAIHIMEMVLIVAVLAMTAARLTMKGVQVRSRSNTIALSFSAKSIVFIGYQLLTDHVARLQRFKNLKAYAILNGADVVFWAAVVYLVAAGNSSVCEGTACSLAWVVVALSCVMSLLCLFCFLISYTAFRQMRREQAKENQISQEHPQAMAETRVVPSSSSSEYLSK</sequence>
<accession>A0A2T3A4A2</accession>
<keyword evidence="4" id="KW-1185">Reference proteome</keyword>
<feature type="compositionally biased region" description="Low complexity" evidence="1">
    <location>
        <begin position="176"/>
        <end position="185"/>
    </location>
</feature>
<feature type="transmembrane region" description="Helical" evidence="2">
    <location>
        <begin position="20"/>
        <end position="43"/>
    </location>
</feature>
<gene>
    <name evidence="3" type="ORF">BD289DRAFT_483772</name>
</gene>
<dbReference type="STRING" id="2025994.A0A2T3A4A2"/>
<dbReference type="Proteomes" id="UP000241462">
    <property type="component" value="Unassembled WGS sequence"/>
</dbReference>
<feature type="transmembrane region" description="Helical" evidence="2">
    <location>
        <begin position="55"/>
        <end position="73"/>
    </location>
</feature>
<feature type="transmembrane region" description="Helical" evidence="2">
    <location>
        <begin position="121"/>
        <end position="147"/>
    </location>
</feature>
<reference evidence="3 4" key="1">
    <citation type="journal article" date="2018" name="Mycol. Prog.">
        <title>Coniella lustricola, a new species from submerged detritus.</title>
        <authorList>
            <person name="Raudabaugh D.B."/>
            <person name="Iturriaga T."/>
            <person name="Carver A."/>
            <person name="Mondo S."/>
            <person name="Pangilinan J."/>
            <person name="Lipzen A."/>
            <person name="He G."/>
            <person name="Amirebrahimi M."/>
            <person name="Grigoriev I.V."/>
            <person name="Miller A.N."/>
        </authorList>
    </citation>
    <scope>NUCLEOTIDE SEQUENCE [LARGE SCALE GENOMIC DNA]</scope>
    <source>
        <strain evidence="3 4">B22-T-1</strain>
    </source>
</reference>
<evidence type="ECO:0000313" key="4">
    <source>
        <dbReference type="Proteomes" id="UP000241462"/>
    </source>
</evidence>
<evidence type="ECO:0000313" key="3">
    <source>
        <dbReference type="EMBL" id="PSR82524.1"/>
    </source>
</evidence>
<dbReference type="AlphaFoldDB" id="A0A2T3A4A2"/>